<accession>A0A8H3DD98</accession>
<organism evidence="2 3">
    <name type="scientific">Rhizoctonia solani</name>
    <dbReference type="NCBI Taxonomy" id="456999"/>
    <lineage>
        <taxon>Eukaryota</taxon>
        <taxon>Fungi</taxon>
        <taxon>Dikarya</taxon>
        <taxon>Basidiomycota</taxon>
        <taxon>Agaricomycotina</taxon>
        <taxon>Agaricomycetes</taxon>
        <taxon>Cantharellales</taxon>
        <taxon>Ceratobasidiaceae</taxon>
        <taxon>Rhizoctonia</taxon>
    </lineage>
</organism>
<dbReference type="Proteomes" id="UP000663853">
    <property type="component" value="Unassembled WGS sequence"/>
</dbReference>
<feature type="region of interest" description="Disordered" evidence="1">
    <location>
        <begin position="1"/>
        <end position="242"/>
    </location>
</feature>
<dbReference type="EMBL" id="CAJMXA010003885">
    <property type="protein sequence ID" value="CAE6521209.1"/>
    <property type="molecule type" value="Genomic_DNA"/>
</dbReference>
<evidence type="ECO:0000313" key="2">
    <source>
        <dbReference type="EMBL" id="CAE6521209.1"/>
    </source>
</evidence>
<feature type="compositionally biased region" description="Low complexity" evidence="1">
    <location>
        <begin position="123"/>
        <end position="134"/>
    </location>
</feature>
<comment type="caution">
    <text evidence="2">The sequence shown here is derived from an EMBL/GenBank/DDBJ whole genome shotgun (WGS) entry which is preliminary data.</text>
</comment>
<sequence length="301" mass="32181">MSAVAVQTPLVGFPQTFRQNRHSAAPPAALVTPAKNRTPGIITLSRPPTNQRQSPRQRKAAPSASATAPSPKSEKQRKPRSRPSSDEEEHETKPRGRRSNAEKSPVAVASPAPKRRTPSRARQTPSPQSEPTPQLEKPSGRLARRRGGFTKSTPALCAAVAAPGSAPMPITMPSAASPSGLSRSAPMATHMPQSLPARMRRSPTSNGRDDQKEAPPSPSPRRVRDSKAPLTAPLNSAFPRPLHVRSPSEAIFNLSLDEPEEPQAMPILFPIRGGDKVYAGGRFQNGPDTTTLPVPSFLSGF</sequence>
<protein>
    <submittedName>
        <fullName evidence="2">Uncharacterized protein</fullName>
    </submittedName>
</protein>
<dbReference type="AlphaFoldDB" id="A0A8H3DD98"/>
<reference evidence="2" key="1">
    <citation type="submission" date="2021-01" db="EMBL/GenBank/DDBJ databases">
        <authorList>
            <person name="Kaushik A."/>
        </authorList>
    </citation>
    <scope>NUCLEOTIDE SEQUENCE</scope>
    <source>
        <strain evidence="2">AG6-10EEA</strain>
    </source>
</reference>
<feature type="compositionally biased region" description="Low complexity" evidence="1">
    <location>
        <begin position="60"/>
        <end position="71"/>
    </location>
</feature>
<gene>
    <name evidence="2" type="ORF">RDB_LOCUS148215</name>
</gene>
<name>A0A8H3DD98_9AGAM</name>
<evidence type="ECO:0000313" key="3">
    <source>
        <dbReference type="Proteomes" id="UP000663853"/>
    </source>
</evidence>
<evidence type="ECO:0000256" key="1">
    <source>
        <dbReference type="SAM" id="MobiDB-lite"/>
    </source>
</evidence>
<proteinExistence type="predicted"/>